<reference evidence="1 2" key="1">
    <citation type="submission" date="2017-11" db="EMBL/GenBank/DDBJ databases">
        <title>Rhodohalobacter 15182 sp. nov., isolated from a salt lake.</title>
        <authorList>
            <person name="Han S."/>
        </authorList>
    </citation>
    <scope>NUCLEOTIDE SEQUENCE [LARGE SCALE GENOMIC DNA]</scope>
    <source>
        <strain evidence="1 2">15182</strain>
    </source>
</reference>
<accession>A0A2N0VF84</accession>
<dbReference type="AlphaFoldDB" id="A0A2N0VF84"/>
<keyword evidence="2" id="KW-1185">Reference proteome</keyword>
<proteinExistence type="predicted"/>
<protein>
    <submittedName>
        <fullName evidence="1">Uncharacterized protein</fullName>
    </submittedName>
</protein>
<name>A0A2N0VF84_9BACT</name>
<evidence type="ECO:0000313" key="1">
    <source>
        <dbReference type="EMBL" id="PKD42856.1"/>
    </source>
</evidence>
<comment type="caution">
    <text evidence="1">The sequence shown here is derived from an EMBL/GenBank/DDBJ whole genome shotgun (WGS) entry which is preliminary data.</text>
</comment>
<dbReference type="Proteomes" id="UP000233398">
    <property type="component" value="Unassembled WGS sequence"/>
</dbReference>
<evidence type="ECO:0000313" key="2">
    <source>
        <dbReference type="Proteomes" id="UP000233398"/>
    </source>
</evidence>
<sequence>MHNPNGVAMAYVLATGFNLWIGKWLDNSECRRHDIQEGCIPVFKTINLHYLSRAYGTEQSGWPFNPHNELWG</sequence>
<gene>
    <name evidence="1" type="ORF">CWD77_13475</name>
</gene>
<dbReference type="EMBL" id="PISP01000005">
    <property type="protein sequence ID" value="PKD42856.1"/>
    <property type="molecule type" value="Genomic_DNA"/>
</dbReference>
<organism evidence="1 2">
    <name type="scientific">Rhodohalobacter barkolensis</name>
    <dbReference type="NCBI Taxonomy" id="2053187"/>
    <lineage>
        <taxon>Bacteria</taxon>
        <taxon>Pseudomonadati</taxon>
        <taxon>Balneolota</taxon>
        <taxon>Balneolia</taxon>
        <taxon>Balneolales</taxon>
        <taxon>Balneolaceae</taxon>
        <taxon>Rhodohalobacter</taxon>
    </lineage>
</organism>